<evidence type="ECO:0000313" key="1">
    <source>
        <dbReference type="EMBL" id="CAH3143650.1"/>
    </source>
</evidence>
<dbReference type="Proteomes" id="UP001159405">
    <property type="component" value="Unassembled WGS sequence"/>
</dbReference>
<organism evidence="1 2">
    <name type="scientific">Porites lobata</name>
    <dbReference type="NCBI Taxonomy" id="104759"/>
    <lineage>
        <taxon>Eukaryota</taxon>
        <taxon>Metazoa</taxon>
        <taxon>Cnidaria</taxon>
        <taxon>Anthozoa</taxon>
        <taxon>Hexacorallia</taxon>
        <taxon>Scleractinia</taxon>
        <taxon>Fungiina</taxon>
        <taxon>Poritidae</taxon>
        <taxon>Porites</taxon>
    </lineage>
</organism>
<keyword evidence="2" id="KW-1185">Reference proteome</keyword>
<proteinExistence type="predicted"/>
<dbReference type="EMBL" id="CALNXK010000071">
    <property type="protein sequence ID" value="CAH3143650.1"/>
    <property type="molecule type" value="Genomic_DNA"/>
</dbReference>
<comment type="caution">
    <text evidence="1">The sequence shown here is derived from an EMBL/GenBank/DDBJ whole genome shotgun (WGS) entry which is preliminary data.</text>
</comment>
<reference evidence="1 2" key="1">
    <citation type="submission" date="2022-05" db="EMBL/GenBank/DDBJ databases">
        <authorList>
            <consortium name="Genoscope - CEA"/>
            <person name="William W."/>
        </authorList>
    </citation>
    <scope>NUCLEOTIDE SEQUENCE [LARGE SCALE GENOMIC DNA]</scope>
</reference>
<protein>
    <submittedName>
        <fullName evidence="1">Uncharacterized protein</fullName>
    </submittedName>
</protein>
<evidence type="ECO:0000313" key="2">
    <source>
        <dbReference type="Proteomes" id="UP001159405"/>
    </source>
</evidence>
<sequence>MYMTITMFNAIAVIRDEEVVGHMPRALASSKQGTGIVRHFLTKPESKGTVKAEGKAVNRGGGYGMEVPCVYRFTGQQKYVEMLRNLLDLQNNLSVRNVHKTDETLKRAKEQEGSRVKKTKLC</sequence>
<name>A0ABN8PH37_9CNID</name>
<gene>
    <name evidence="1" type="ORF">PLOB_00043546</name>
</gene>
<accession>A0ABN8PH37</accession>